<name>A0ABX2N3T0_9SPHN</name>
<dbReference type="Proteomes" id="UP000652427">
    <property type="component" value="Unassembled WGS sequence"/>
</dbReference>
<evidence type="ECO:0000313" key="4">
    <source>
        <dbReference type="Proteomes" id="UP000652427"/>
    </source>
</evidence>
<keyword evidence="2" id="KW-0732">Signal</keyword>
<keyword evidence="4" id="KW-1185">Reference proteome</keyword>
<accession>A0ABX2N3T0</accession>
<feature type="chain" id="PRO_5047072658" description="Pilus assembly protein" evidence="2">
    <location>
        <begin position="26"/>
        <end position="95"/>
    </location>
</feature>
<protein>
    <recommendedName>
        <fullName evidence="5">Pilus assembly protein</fullName>
    </recommendedName>
</protein>
<feature type="compositionally biased region" description="Gly residues" evidence="1">
    <location>
        <begin position="83"/>
        <end position="95"/>
    </location>
</feature>
<evidence type="ECO:0000256" key="2">
    <source>
        <dbReference type="SAM" id="SignalP"/>
    </source>
</evidence>
<reference evidence="3 4" key="1">
    <citation type="submission" date="2020-06" db="EMBL/GenBank/DDBJ databases">
        <authorList>
            <person name="Kim S.-J."/>
            <person name="Park S.-J."/>
        </authorList>
    </citation>
    <scope>NUCLEOTIDE SEQUENCE [LARGE SCALE GENOMIC DNA]</scope>
    <source>
        <strain evidence="3 4">SW-151</strain>
    </source>
</reference>
<dbReference type="RefSeq" id="WP_176279829.1">
    <property type="nucleotide sequence ID" value="NZ_JABWMH010000003.1"/>
</dbReference>
<dbReference type="PROSITE" id="PS51257">
    <property type="entry name" value="PROKAR_LIPOPROTEIN"/>
    <property type="match status" value="1"/>
</dbReference>
<evidence type="ECO:0000256" key="1">
    <source>
        <dbReference type="SAM" id="MobiDB-lite"/>
    </source>
</evidence>
<proteinExistence type="predicted"/>
<gene>
    <name evidence="3" type="ORF">HUO14_10685</name>
</gene>
<comment type="caution">
    <text evidence="3">The sequence shown here is derived from an EMBL/GenBank/DDBJ whole genome shotgun (WGS) entry which is preliminary data.</text>
</comment>
<evidence type="ECO:0008006" key="5">
    <source>
        <dbReference type="Google" id="ProtNLM"/>
    </source>
</evidence>
<dbReference type="EMBL" id="JABWMH010000003">
    <property type="protein sequence ID" value="NVD28367.1"/>
    <property type="molecule type" value="Genomic_DNA"/>
</dbReference>
<feature type="signal peptide" evidence="2">
    <location>
        <begin position="1"/>
        <end position="25"/>
    </location>
</feature>
<organism evidence="3 4">
    <name type="scientific">Parasphingorhabdus flavimaris</name>
    <dbReference type="NCBI Taxonomy" id="266812"/>
    <lineage>
        <taxon>Bacteria</taxon>
        <taxon>Pseudomonadati</taxon>
        <taxon>Pseudomonadota</taxon>
        <taxon>Alphaproteobacteria</taxon>
        <taxon>Sphingomonadales</taxon>
        <taxon>Sphingomonadaceae</taxon>
        <taxon>Parasphingorhabdus</taxon>
    </lineage>
</organism>
<sequence length="95" mass="9528">MNFKCTLISAALAAATVAGLSACTANDTTFGGAVRQNYAAQIVNPDPQYEEAQTTDGTLGAAAVERYRSDQVKKPVSIRTTSGSGGSGGSGSGPN</sequence>
<feature type="region of interest" description="Disordered" evidence="1">
    <location>
        <begin position="70"/>
        <end position="95"/>
    </location>
</feature>
<evidence type="ECO:0000313" key="3">
    <source>
        <dbReference type="EMBL" id="NVD28367.1"/>
    </source>
</evidence>